<dbReference type="InterPro" id="IPR053745">
    <property type="entry name" value="Viral_Tail_Comp_sf"/>
</dbReference>
<dbReference type="AlphaFoldDB" id="A0A3E5I0V5"/>
<organism evidence="1 2">
    <name type="scientific">Bacteroides fragilis</name>
    <dbReference type="NCBI Taxonomy" id="817"/>
    <lineage>
        <taxon>Bacteria</taxon>
        <taxon>Pseudomonadati</taxon>
        <taxon>Bacteroidota</taxon>
        <taxon>Bacteroidia</taxon>
        <taxon>Bacteroidales</taxon>
        <taxon>Bacteroidaceae</taxon>
        <taxon>Bacteroides</taxon>
    </lineage>
</organism>
<name>A0A3E5I0V5_BACFG</name>
<dbReference type="Gene3D" id="3.30.2000.30">
    <property type="match status" value="1"/>
</dbReference>
<evidence type="ECO:0000313" key="2">
    <source>
        <dbReference type="Proteomes" id="UP000284614"/>
    </source>
</evidence>
<reference evidence="1 2" key="1">
    <citation type="submission" date="2018-08" db="EMBL/GenBank/DDBJ databases">
        <title>A genome reference for cultivated species of the human gut microbiota.</title>
        <authorList>
            <person name="Zou Y."/>
            <person name="Xue W."/>
            <person name="Luo G."/>
        </authorList>
    </citation>
    <scope>NUCLEOTIDE SEQUENCE [LARGE SCALE GENOMIC DNA]</scope>
    <source>
        <strain evidence="1 2">OF01-1</strain>
    </source>
</reference>
<sequence length="149" mass="16415">MRQECGSRSKEIDIFIEMSLLIGEHISSVLGLSAVVASKFGERIFPIVIPEGISQYPYIVYGGLSIQPDYTKDGAGQDNTQVQVTVVGKGASETIEMANEIRYELEGVRAGYAKFTVNDCTVSSIDVEYLQEIDAYAVNIVFNFKTNDK</sequence>
<comment type="caution">
    <text evidence="1">The sequence shown here is derived from an EMBL/GenBank/DDBJ whole genome shotgun (WGS) entry which is preliminary data.</text>
</comment>
<dbReference type="InterPro" id="IPR021508">
    <property type="entry name" value="Gp17-like"/>
</dbReference>
<accession>A0A3E5I0V5</accession>
<proteinExistence type="predicted"/>
<gene>
    <name evidence="1" type="ORF">DXA27_22620</name>
</gene>
<dbReference type="Proteomes" id="UP000284614">
    <property type="component" value="Unassembled WGS sequence"/>
</dbReference>
<dbReference type="Pfam" id="PF11367">
    <property type="entry name" value="Tail_completion_gp17"/>
    <property type="match status" value="1"/>
</dbReference>
<evidence type="ECO:0000313" key="1">
    <source>
        <dbReference type="EMBL" id="RGY63989.1"/>
    </source>
</evidence>
<protein>
    <submittedName>
        <fullName evidence="1">DUF3168 domain-containing protein</fullName>
    </submittedName>
</protein>
<dbReference type="EMBL" id="QSDG01000036">
    <property type="protein sequence ID" value="RGY63989.1"/>
    <property type="molecule type" value="Genomic_DNA"/>
</dbReference>